<sequence length="50" mass="5549">MTLTTLQDNAELAKFRRTSPLKTLPAPPPLEDVQDDKQELAHSPKNGPHT</sequence>
<dbReference type="GeneID" id="43671917"/>
<proteinExistence type="predicted"/>
<evidence type="ECO:0000313" key="2">
    <source>
        <dbReference type="EMBL" id="KAE8404080.1"/>
    </source>
</evidence>
<name>A0A5N7DC83_9EURO</name>
<protein>
    <submittedName>
        <fullName evidence="2">Uncharacterized protein</fullName>
    </submittedName>
</protein>
<dbReference type="AlphaFoldDB" id="A0A5N7DC83"/>
<keyword evidence="3" id="KW-1185">Reference proteome</keyword>
<gene>
    <name evidence="2" type="ORF">BDV37DRAFT_283127</name>
</gene>
<dbReference type="Proteomes" id="UP000325579">
    <property type="component" value="Unassembled WGS sequence"/>
</dbReference>
<accession>A0A5N7DC83</accession>
<organism evidence="2 3">
    <name type="scientific">Aspergillus pseudonomiae</name>
    <dbReference type="NCBI Taxonomy" id="1506151"/>
    <lineage>
        <taxon>Eukaryota</taxon>
        <taxon>Fungi</taxon>
        <taxon>Dikarya</taxon>
        <taxon>Ascomycota</taxon>
        <taxon>Pezizomycotina</taxon>
        <taxon>Eurotiomycetes</taxon>
        <taxon>Eurotiomycetidae</taxon>
        <taxon>Eurotiales</taxon>
        <taxon>Aspergillaceae</taxon>
        <taxon>Aspergillus</taxon>
        <taxon>Aspergillus subgen. Circumdati</taxon>
    </lineage>
</organism>
<evidence type="ECO:0000256" key="1">
    <source>
        <dbReference type="SAM" id="MobiDB-lite"/>
    </source>
</evidence>
<reference evidence="2 3" key="1">
    <citation type="submission" date="2019-04" db="EMBL/GenBank/DDBJ databases">
        <authorList>
            <consortium name="DOE Joint Genome Institute"/>
            <person name="Mondo S."/>
            <person name="Kjaerbolling I."/>
            <person name="Vesth T."/>
            <person name="Frisvad J.C."/>
            <person name="Nybo J.L."/>
            <person name="Theobald S."/>
            <person name="Kildgaard S."/>
            <person name="Isbrandt T."/>
            <person name="Kuo A."/>
            <person name="Sato A."/>
            <person name="Lyhne E.K."/>
            <person name="Kogle M.E."/>
            <person name="Wiebenga A."/>
            <person name="Kun R.S."/>
            <person name="Lubbers R.J."/>
            <person name="Makela M.R."/>
            <person name="Barry K."/>
            <person name="Chovatia M."/>
            <person name="Clum A."/>
            <person name="Daum C."/>
            <person name="Haridas S."/>
            <person name="He G."/>
            <person name="LaButti K."/>
            <person name="Lipzen A."/>
            <person name="Riley R."/>
            <person name="Salamov A."/>
            <person name="Simmons B.A."/>
            <person name="Magnuson J.K."/>
            <person name="Henrissat B."/>
            <person name="Mortensen U.H."/>
            <person name="Larsen T.O."/>
            <person name="Devries R.P."/>
            <person name="Grigoriev I.V."/>
            <person name="Machida M."/>
            <person name="Baker S.E."/>
            <person name="Andersen M.R."/>
            <person name="Cantor M.N."/>
            <person name="Hua S.X."/>
        </authorList>
    </citation>
    <scope>NUCLEOTIDE SEQUENCE [LARGE SCALE GENOMIC DNA]</scope>
    <source>
        <strain evidence="2 3">CBS 119388</strain>
    </source>
</reference>
<dbReference type="RefSeq" id="XP_031941399.1">
    <property type="nucleotide sequence ID" value="XM_032087226.1"/>
</dbReference>
<dbReference type="EMBL" id="ML736770">
    <property type="protein sequence ID" value="KAE8404080.1"/>
    <property type="molecule type" value="Genomic_DNA"/>
</dbReference>
<feature type="region of interest" description="Disordered" evidence="1">
    <location>
        <begin position="1"/>
        <end position="50"/>
    </location>
</feature>
<evidence type="ECO:0000313" key="3">
    <source>
        <dbReference type="Proteomes" id="UP000325579"/>
    </source>
</evidence>